<feature type="chain" id="PRO_5039264337" evidence="1">
    <location>
        <begin position="20"/>
        <end position="155"/>
    </location>
</feature>
<dbReference type="RefSeq" id="WP_046956019.1">
    <property type="nucleotide sequence ID" value="NZ_LCYI01000044.1"/>
</dbReference>
<organism evidence="2 3">
    <name type="scientific">Bacillus cereus</name>
    <dbReference type="NCBI Taxonomy" id="1396"/>
    <lineage>
        <taxon>Bacteria</taxon>
        <taxon>Bacillati</taxon>
        <taxon>Bacillota</taxon>
        <taxon>Bacilli</taxon>
        <taxon>Bacillales</taxon>
        <taxon>Bacillaceae</taxon>
        <taxon>Bacillus</taxon>
        <taxon>Bacillus cereus group</taxon>
    </lineage>
</organism>
<evidence type="ECO:0000313" key="3">
    <source>
        <dbReference type="Proteomes" id="UP000035214"/>
    </source>
</evidence>
<gene>
    <name evidence="2" type="ORF">B4077_6056</name>
</gene>
<dbReference type="AlphaFoldDB" id="A0A0G8EPI6"/>
<accession>A0A0G8EPI6</accession>
<dbReference type="Proteomes" id="UP000035214">
    <property type="component" value="Unassembled WGS sequence"/>
</dbReference>
<proteinExistence type="predicted"/>
<sequence length="155" mass="17121">MKTFSKVVLAGTLALGSLAAMNVETPKAHADGASEYCRYICGPKETLNNFTIQLSDTKYRLGQNIILRATNDNAYDVHYTASFEKHYNTGWDYYDADFHYGSLLPAGTNVYEDFDAETGNNGAISEPGTYRMKIEVTHADGHVDTMYTAPITLAN</sequence>
<protein>
    <submittedName>
        <fullName evidence="2">Uncharacterized protein</fullName>
    </submittedName>
</protein>
<reference evidence="2 3" key="1">
    <citation type="submission" date="2015-04" db="EMBL/GenBank/DDBJ databases">
        <title>Draft Genome Sequences of Eight Spore-Forming Food Isolates of Bacillus cereus Genome sequencing.</title>
        <authorList>
            <person name="Krawcyk A.O."/>
            <person name="de Jong A."/>
            <person name="Eijlander R.T."/>
            <person name="Berendsen E.M."/>
            <person name="Holsappel S."/>
            <person name="Wells-Bennik M."/>
            <person name="Kuipers O.P."/>
        </authorList>
    </citation>
    <scope>NUCLEOTIDE SEQUENCE [LARGE SCALE GENOMIC DNA]</scope>
    <source>
        <strain evidence="2 3">B4077</strain>
    </source>
</reference>
<feature type="signal peptide" evidence="1">
    <location>
        <begin position="1"/>
        <end position="19"/>
    </location>
</feature>
<dbReference type="PATRIC" id="fig|1396.428.peg.6232"/>
<evidence type="ECO:0000313" key="2">
    <source>
        <dbReference type="EMBL" id="KLA26166.1"/>
    </source>
</evidence>
<keyword evidence="1" id="KW-0732">Signal</keyword>
<evidence type="ECO:0000256" key="1">
    <source>
        <dbReference type="SAM" id="SignalP"/>
    </source>
</evidence>
<dbReference type="EMBL" id="LCYI01000044">
    <property type="protein sequence ID" value="KLA26166.1"/>
    <property type="molecule type" value="Genomic_DNA"/>
</dbReference>
<name>A0A0G8EPI6_BACCE</name>
<comment type="caution">
    <text evidence="2">The sequence shown here is derived from an EMBL/GenBank/DDBJ whole genome shotgun (WGS) entry which is preliminary data.</text>
</comment>